<dbReference type="SUPFAM" id="SSF47986">
    <property type="entry name" value="DEATH domain"/>
    <property type="match status" value="1"/>
</dbReference>
<dbReference type="CDD" id="cd01671">
    <property type="entry name" value="CARD"/>
    <property type="match status" value="1"/>
</dbReference>
<dbReference type="AlphaFoldDB" id="A0AAN8JXE3"/>
<proteinExistence type="predicted"/>
<comment type="caution">
    <text evidence="2">The sequence shown here is derived from an EMBL/GenBank/DDBJ whole genome shotgun (WGS) entry which is preliminary data.</text>
</comment>
<evidence type="ECO:0000313" key="2">
    <source>
        <dbReference type="EMBL" id="KAK6184419.1"/>
    </source>
</evidence>
<dbReference type="InterPro" id="IPR011029">
    <property type="entry name" value="DEATH-like_dom_sf"/>
</dbReference>
<protein>
    <recommendedName>
        <fullName evidence="1">CARD domain-containing protein</fullName>
    </recommendedName>
</protein>
<dbReference type="GO" id="GO:0042981">
    <property type="term" value="P:regulation of apoptotic process"/>
    <property type="evidence" value="ECO:0007669"/>
    <property type="project" value="InterPro"/>
</dbReference>
<dbReference type="Pfam" id="PF00619">
    <property type="entry name" value="CARD"/>
    <property type="match status" value="1"/>
</dbReference>
<sequence length="223" mass="26039">MPGMKMQQEDFNKIRRNYEYITNSLVNCEGLVEYLFSKEVLDYDQQTTIEEARKGKPRVKKLLEILMTECGDCYDVFLGALREKKLGEMANVIDSDPEQKEVKTERPITRSQRAKVEKGAMEEDHLDIWSSEHDFLVAEFKNHLGDLIMKLFCKMIIDSDDKEKIRREIRDNYNVGGATCLVEILANRGEHVLPRIIKVLKPTYNKIANRLEDRLAELKLERL</sequence>
<feature type="domain" description="CARD" evidence="1">
    <location>
        <begin position="6"/>
        <end position="96"/>
    </location>
</feature>
<dbReference type="EMBL" id="JAZGQO010000006">
    <property type="protein sequence ID" value="KAK6184419.1"/>
    <property type="molecule type" value="Genomic_DNA"/>
</dbReference>
<evidence type="ECO:0000313" key="3">
    <source>
        <dbReference type="Proteomes" id="UP001347796"/>
    </source>
</evidence>
<dbReference type="PROSITE" id="PS50209">
    <property type="entry name" value="CARD"/>
    <property type="match status" value="1"/>
</dbReference>
<name>A0AAN8JXE3_PATCE</name>
<reference evidence="2 3" key="1">
    <citation type="submission" date="2024-01" db="EMBL/GenBank/DDBJ databases">
        <title>The genome of the rayed Mediterranean limpet Patella caerulea (Linnaeus, 1758).</title>
        <authorList>
            <person name="Anh-Thu Weber A."/>
            <person name="Halstead-Nussloch G."/>
        </authorList>
    </citation>
    <scope>NUCLEOTIDE SEQUENCE [LARGE SCALE GENOMIC DNA]</scope>
    <source>
        <strain evidence="2">AATW-2023a</strain>
        <tissue evidence="2">Whole specimen</tissue>
    </source>
</reference>
<organism evidence="2 3">
    <name type="scientific">Patella caerulea</name>
    <name type="common">Rayed Mediterranean limpet</name>
    <dbReference type="NCBI Taxonomy" id="87958"/>
    <lineage>
        <taxon>Eukaryota</taxon>
        <taxon>Metazoa</taxon>
        <taxon>Spiralia</taxon>
        <taxon>Lophotrochozoa</taxon>
        <taxon>Mollusca</taxon>
        <taxon>Gastropoda</taxon>
        <taxon>Patellogastropoda</taxon>
        <taxon>Patelloidea</taxon>
        <taxon>Patellidae</taxon>
        <taxon>Patella</taxon>
    </lineage>
</organism>
<accession>A0AAN8JXE3</accession>
<evidence type="ECO:0000259" key="1">
    <source>
        <dbReference type="PROSITE" id="PS50209"/>
    </source>
</evidence>
<keyword evidence="3" id="KW-1185">Reference proteome</keyword>
<dbReference type="Proteomes" id="UP001347796">
    <property type="component" value="Unassembled WGS sequence"/>
</dbReference>
<dbReference type="InterPro" id="IPR001315">
    <property type="entry name" value="CARD"/>
</dbReference>
<gene>
    <name evidence="2" type="ORF">SNE40_006895</name>
</gene>
<dbReference type="Gene3D" id="1.10.533.10">
    <property type="entry name" value="Death Domain, Fas"/>
    <property type="match status" value="2"/>
</dbReference>